<dbReference type="AlphaFoldDB" id="A0A502FKC4"/>
<proteinExistence type="predicted"/>
<feature type="region of interest" description="Disordered" evidence="1">
    <location>
        <begin position="1"/>
        <end position="72"/>
    </location>
</feature>
<evidence type="ECO:0000256" key="1">
    <source>
        <dbReference type="SAM" id="MobiDB-lite"/>
    </source>
</evidence>
<name>A0A502FKC4_9SPHN</name>
<accession>A0A502FKC4</accession>
<sequence length="72" mass="7937">MRRARQAADLGQDREPQRVECGRDRAVRGGDAVTGNDDLYRHPRESEGPASSSGVRARQRDPRFRGDDGGSV</sequence>
<gene>
    <name evidence="2" type="ORF">EAH76_17590</name>
</gene>
<dbReference type="EMBL" id="RCZC01000006">
    <property type="protein sequence ID" value="TPG49702.1"/>
    <property type="molecule type" value="Genomic_DNA"/>
</dbReference>
<reference evidence="2 3" key="1">
    <citation type="journal article" date="2019" name="Environ. Microbiol.">
        <title>Species interactions and distinct microbial communities in high Arctic permafrost affected cryosols are associated with the CH4 and CO2 gas fluxes.</title>
        <authorList>
            <person name="Altshuler I."/>
            <person name="Hamel J."/>
            <person name="Turney S."/>
            <person name="Magnuson E."/>
            <person name="Levesque R."/>
            <person name="Greer C."/>
            <person name="Whyte L.G."/>
        </authorList>
    </citation>
    <scope>NUCLEOTIDE SEQUENCE [LARGE SCALE GENOMIC DNA]</scope>
    <source>
        <strain evidence="2 3">E6.1</strain>
    </source>
</reference>
<dbReference type="Proteomes" id="UP000319931">
    <property type="component" value="Unassembled WGS sequence"/>
</dbReference>
<protein>
    <submittedName>
        <fullName evidence="2">Uncharacterized protein</fullName>
    </submittedName>
</protein>
<organism evidence="2 3">
    <name type="scientific">Sphingomonas glacialis</name>
    <dbReference type="NCBI Taxonomy" id="658225"/>
    <lineage>
        <taxon>Bacteria</taxon>
        <taxon>Pseudomonadati</taxon>
        <taxon>Pseudomonadota</taxon>
        <taxon>Alphaproteobacteria</taxon>
        <taxon>Sphingomonadales</taxon>
        <taxon>Sphingomonadaceae</taxon>
        <taxon>Sphingomonas</taxon>
    </lineage>
</organism>
<keyword evidence="3" id="KW-1185">Reference proteome</keyword>
<feature type="compositionally biased region" description="Basic and acidic residues" evidence="1">
    <location>
        <begin position="11"/>
        <end position="28"/>
    </location>
</feature>
<comment type="caution">
    <text evidence="2">The sequence shown here is derived from an EMBL/GenBank/DDBJ whole genome shotgun (WGS) entry which is preliminary data.</text>
</comment>
<feature type="compositionally biased region" description="Basic and acidic residues" evidence="1">
    <location>
        <begin position="38"/>
        <end position="47"/>
    </location>
</feature>
<evidence type="ECO:0000313" key="2">
    <source>
        <dbReference type="EMBL" id="TPG49702.1"/>
    </source>
</evidence>
<evidence type="ECO:0000313" key="3">
    <source>
        <dbReference type="Proteomes" id="UP000319931"/>
    </source>
</evidence>
<feature type="compositionally biased region" description="Basic and acidic residues" evidence="1">
    <location>
        <begin position="58"/>
        <end position="72"/>
    </location>
</feature>